<dbReference type="EMBL" id="LXPE01000040">
    <property type="protein sequence ID" value="OBA25840.1"/>
    <property type="molecule type" value="Genomic_DNA"/>
</dbReference>
<dbReference type="InterPro" id="IPR004088">
    <property type="entry name" value="KH_dom_type_1"/>
</dbReference>
<dbReference type="SMART" id="SM00322">
    <property type="entry name" value="KH"/>
    <property type="match status" value="1"/>
</dbReference>
<protein>
    <recommendedName>
        <fullName evidence="2">K Homology domain-containing protein</fullName>
    </recommendedName>
</protein>
<evidence type="ECO:0000313" key="4">
    <source>
        <dbReference type="Proteomes" id="UP000092321"/>
    </source>
</evidence>
<name>A0A1B7TAU5_9ASCO</name>
<gene>
    <name evidence="3" type="ORF">HANVADRAFT_53631</name>
</gene>
<dbReference type="InterPro" id="IPR036612">
    <property type="entry name" value="KH_dom_type_1_sf"/>
</dbReference>
<dbReference type="SUPFAM" id="SSF54791">
    <property type="entry name" value="Eukaryotic type KH-domain (KH-domain type I)"/>
    <property type="match status" value="1"/>
</dbReference>
<dbReference type="OrthoDB" id="271862at2759"/>
<evidence type="ECO:0000313" key="3">
    <source>
        <dbReference type="EMBL" id="OBA25840.1"/>
    </source>
</evidence>
<dbReference type="PROSITE" id="PS50084">
    <property type="entry name" value="KH_TYPE_1"/>
    <property type="match status" value="1"/>
</dbReference>
<feature type="domain" description="K Homology" evidence="2">
    <location>
        <begin position="187"/>
        <end position="267"/>
    </location>
</feature>
<dbReference type="Pfam" id="PF00013">
    <property type="entry name" value="KH_1"/>
    <property type="match status" value="1"/>
</dbReference>
<reference evidence="4" key="1">
    <citation type="journal article" date="2016" name="Proc. Natl. Acad. Sci. U.S.A.">
        <title>Comparative genomics of biotechnologically important yeasts.</title>
        <authorList>
            <person name="Riley R."/>
            <person name="Haridas S."/>
            <person name="Wolfe K.H."/>
            <person name="Lopes M.R."/>
            <person name="Hittinger C.T."/>
            <person name="Goeker M."/>
            <person name="Salamov A.A."/>
            <person name="Wisecaver J.H."/>
            <person name="Long T.M."/>
            <person name="Calvey C.H."/>
            <person name="Aerts A.L."/>
            <person name="Barry K.W."/>
            <person name="Choi C."/>
            <person name="Clum A."/>
            <person name="Coughlan A.Y."/>
            <person name="Deshpande S."/>
            <person name="Douglass A.P."/>
            <person name="Hanson S.J."/>
            <person name="Klenk H.-P."/>
            <person name="LaButti K.M."/>
            <person name="Lapidus A."/>
            <person name="Lindquist E.A."/>
            <person name="Lipzen A.M."/>
            <person name="Meier-Kolthoff J.P."/>
            <person name="Ohm R.A."/>
            <person name="Otillar R.P."/>
            <person name="Pangilinan J.L."/>
            <person name="Peng Y."/>
            <person name="Rokas A."/>
            <person name="Rosa C.A."/>
            <person name="Scheuner C."/>
            <person name="Sibirny A.A."/>
            <person name="Slot J.C."/>
            <person name="Stielow J.B."/>
            <person name="Sun H."/>
            <person name="Kurtzman C.P."/>
            <person name="Blackwell M."/>
            <person name="Grigoriev I.V."/>
            <person name="Jeffries T.W."/>
        </authorList>
    </citation>
    <scope>NUCLEOTIDE SEQUENCE [LARGE SCALE GENOMIC DNA]</scope>
    <source>
        <strain evidence="4">NRRL Y-1626</strain>
    </source>
</reference>
<evidence type="ECO:0000259" key="2">
    <source>
        <dbReference type="SMART" id="SM00322"/>
    </source>
</evidence>
<accession>A0A1B7TAU5</accession>
<keyword evidence="4" id="KW-1185">Reference proteome</keyword>
<comment type="caution">
    <text evidence="3">The sequence shown here is derived from an EMBL/GenBank/DDBJ whole genome shotgun (WGS) entry which is preliminary data.</text>
</comment>
<dbReference type="GO" id="GO:0003723">
    <property type="term" value="F:RNA binding"/>
    <property type="evidence" value="ECO:0007669"/>
    <property type="project" value="UniProtKB-UniRule"/>
</dbReference>
<evidence type="ECO:0000256" key="1">
    <source>
        <dbReference type="PROSITE-ProRule" id="PRU00117"/>
    </source>
</evidence>
<dbReference type="Proteomes" id="UP000092321">
    <property type="component" value="Unassembled WGS sequence"/>
</dbReference>
<dbReference type="AlphaFoldDB" id="A0A1B7TAU5"/>
<keyword evidence="1" id="KW-0694">RNA-binding</keyword>
<sequence>MFEYSCFIELNLKLKQIFIIGNCEVFILNVLKVVHLKVYNKVYEFNITFKNDENYDQLKQMVLNKEPYLTVIVEQENVKINNKNDIKSIQLLGNKWDKFIGLYINLNQENLNYSFYIELSNEFKEFIIGKKFGKINKIEKSCNMKCKVSILINNEKNKSNKEFITLELRSDSFIEIINCLKLIQLELPYEKKLYIPEAFHKFIIGMNGENIQSIMKRYNCFIQFLNTFDIKQNDYSFIRHSNVVIRCPLKNYDNVNKVVKELHSLSMEIFNLSKIQTLENNNNNNNNSHDLTGIKLLKLRKKELDLMLFNNGKKKLHKFIGDLEMKYNLFIRFPEFDEKKTSEEELFIILKSCKHNTVLKLEAGEGNMTILKLKTTNDKINGAMEEEDENLKLCFEELIEKYIPKKDRNFTARENSDSQLTMKNLSEDLKKMILWKYNFLIDQDPKDNSKFIVSTL</sequence>
<dbReference type="Gene3D" id="3.30.1370.10">
    <property type="entry name" value="K Homology domain, type 1"/>
    <property type="match status" value="1"/>
</dbReference>
<proteinExistence type="predicted"/>
<dbReference type="InterPro" id="IPR004087">
    <property type="entry name" value="KH_dom"/>
</dbReference>
<organism evidence="3 4">
    <name type="scientific">Hanseniaspora valbyensis NRRL Y-1626</name>
    <dbReference type="NCBI Taxonomy" id="766949"/>
    <lineage>
        <taxon>Eukaryota</taxon>
        <taxon>Fungi</taxon>
        <taxon>Dikarya</taxon>
        <taxon>Ascomycota</taxon>
        <taxon>Saccharomycotina</taxon>
        <taxon>Saccharomycetes</taxon>
        <taxon>Saccharomycodales</taxon>
        <taxon>Saccharomycodaceae</taxon>
        <taxon>Hanseniaspora</taxon>
    </lineage>
</organism>